<dbReference type="InterPro" id="IPR023753">
    <property type="entry name" value="FAD/NAD-binding_dom"/>
</dbReference>
<dbReference type="InterPro" id="IPR050097">
    <property type="entry name" value="Ferredoxin-NADP_redctase_2"/>
</dbReference>
<protein>
    <submittedName>
        <fullName evidence="4">NAD(P)/FAD-dependent oxidoreductase</fullName>
    </submittedName>
</protein>
<keyword evidence="5" id="KW-1185">Reference proteome</keyword>
<dbReference type="SUPFAM" id="SSF51905">
    <property type="entry name" value="FAD/NAD(P)-binding domain"/>
    <property type="match status" value="1"/>
</dbReference>
<reference evidence="5" key="2">
    <citation type="submission" date="2023-07" db="EMBL/GenBank/DDBJ databases">
        <title>Duganella aceri sp. nov., isolated from tree sap.</title>
        <authorList>
            <person name="Kim I.S."/>
        </authorList>
    </citation>
    <scope>NUCLEOTIDE SEQUENCE [LARGE SCALE GENOMIC DNA]</scope>
    <source>
        <strain evidence="5">SAP-35</strain>
    </source>
</reference>
<feature type="domain" description="FAD/NAD(P)-binding" evidence="3">
    <location>
        <begin position="10"/>
        <end position="289"/>
    </location>
</feature>
<dbReference type="Pfam" id="PF07992">
    <property type="entry name" value="Pyr_redox_2"/>
    <property type="match status" value="1"/>
</dbReference>
<sequence length="309" mass="32478">MTIQHPASEFDVIVVGGSYAGLSAATQLARARRRVLLIDAGQRRNRYAHYSHGFLGQDGREASAIVADGRAQLLKYPTVRWLEGSAVRAEAAPLNEDFRVTLADGRAFDARRLVLATGVVDELPPVPGLAERWGSSAFHCPYCHGYELEQGRIGVLATGPLSIHHAMMLPDWGTVTLLLNGAFEPDAAQQASLAARGVTLERAKVSAITDRATVVLEDGRKLALDGLFVMSRTHSGSPLAEQLGCAMDEGPMGMFVRTDMIKASTVAGVYVCGDAARAAGSVALAVADGTMAGVAAHQSLIFGAVAAAA</sequence>
<reference evidence="4 5" key="1">
    <citation type="submission" date="2020-01" db="EMBL/GenBank/DDBJ databases">
        <authorList>
            <person name="Lee S.D."/>
        </authorList>
    </citation>
    <scope>NUCLEOTIDE SEQUENCE [LARGE SCALE GENOMIC DNA]</scope>
    <source>
        <strain evidence="4 5">SAP-35</strain>
    </source>
</reference>
<evidence type="ECO:0000256" key="2">
    <source>
        <dbReference type="ARBA" id="ARBA00023002"/>
    </source>
</evidence>
<dbReference type="PRINTS" id="PR00368">
    <property type="entry name" value="FADPNR"/>
</dbReference>
<evidence type="ECO:0000256" key="1">
    <source>
        <dbReference type="ARBA" id="ARBA00022630"/>
    </source>
</evidence>
<accession>A0ABX0FT98</accession>
<dbReference type="PANTHER" id="PTHR48105">
    <property type="entry name" value="THIOREDOXIN REDUCTASE 1-RELATED-RELATED"/>
    <property type="match status" value="1"/>
</dbReference>
<dbReference type="Proteomes" id="UP000666369">
    <property type="component" value="Unassembled WGS sequence"/>
</dbReference>
<comment type="caution">
    <text evidence="4">The sequence shown here is derived from an EMBL/GenBank/DDBJ whole genome shotgun (WGS) entry which is preliminary data.</text>
</comment>
<proteinExistence type="predicted"/>
<keyword evidence="2" id="KW-0560">Oxidoreductase</keyword>
<dbReference type="InterPro" id="IPR036188">
    <property type="entry name" value="FAD/NAD-bd_sf"/>
</dbReference>
<evidence type="ECO:0000313" key="4">
    <source>
        <dbReference type="EMBL" id="NGZ87688.1"/>
    </source>
</evidence>
<keyword evidence="1" id="KW-0285">Flavoprotein</keyword>
<dbReference type="EMBL" id="JAADJT010000014">
    <property type="protein sequence ID" value="NGZ87688.1"/>
    <property type="molecule type" value="Genomic_DNA"/>
</dbReference>
<evidence type="ECO:0000313" key="5">
    <source>
        <dbReference type="Proteomes" id="UP000666369"/>
    </source>
</evidence>
<dbReference type="PRINTS" id="PR00469">
    <property type="entry name" value="PNDRDTASEII"/>
</dbReference>
<organism evidence="4 5">
    <name type="scientific">Duganella aceris</name>
    <dbReference type="NCBI Taxonomy" id="2703883"/>
    <lineage>
        <taxon>Bacteria</taxon>
        <taxon>Pseudomonadati</taxon>
        <taxon>Pseudomonadota</taxon>
        <taxon>Betaproteobacteria</taxon>
        <taxon>Burkholderiales</taxon>
        <taxon>Oxalobacteraceae</taxon>
        <taxon>Telluria group</taxon>
        <taxon>Duganella</taxon>
    </lineage>
</organism>
<dbReference type="RefSeq" id="WP_166107817.1">
    <property type="nucleotide sequence ID" value="NZ_JAADJT010000014.1"/>
</dbReference>
<evidence type="ECO:0000259" key="3">
    <source>
        <dbReference type="Pfam" id="PF07992"/>
    </source>
</evidence>
<gene>
    <name evidence="4" type="ORF">GW587_25940</name>
</gene>
<dbReference type="Gene3D" id="3.50.50.60">
    <property type="entry name" value="FAD/NAD(P)-binding domain"/>
    <property type="match status" value="2"/>
</dbReference>
<name>A0ABX0FT98_9BURK</name>